<dbReference type="SUPFAM" id="SSF51322">
    <property type="entry name" value="Cyanovirin-N"/>
    <property type="match status" value="2"/>
</dbReference>
<proteinExistence type="predicted"/>
<dbReference type="Gene3D" id="2.30.60.10">
    <property type="entry name" value="Cyanovirin-N"/>
    <property type="match status" value="2"/>
</dbReference>
<dbReference type="EMBL" id="JADNRY010000535">
    <property type="protein sequence ID" value="KAF9043673.1"/>
    <property type="molecule type" value="Genomic_DNA"/>
</dbReference>
<comment type="caution">
    <text evidence="2">The sequence shown here is derived from an EMBL/GenBank/DDBJ whole genome shotgun (WGS) entry which is preliminary data.</text>
</comment>
<dbReference type="Pfam" id="PF08881">
    <property type="entry name" value="CVNH"/>
    <property type="match status" value="2"/>
</dbReference>
<accession>A0A9P5P5L2</accession>
<reference evidence="2" key="1">
    <citation type="submission" date="2020-11" db="EMBL/GenBank/DDBJ databases">
        <authorList>
            <consortium name="DOE Joint Genome Institute"/>
            <person name="Ahrendt S."/>
            <person name="Riley R."/>
            <person name="Andreopoulos W."/>
            <person name="Labutti K."/>
            <person name="Pangilinan J."/>
            <person name="Ruiz-Duenas F.J."/>
            <person name="Barrasa J.M."/>
            <person name="Sanchez-Garcia M."/>
            <person name="Camarero S."/>
            <person name="Miyauchi S."/>
            <person name="Serrano A."/>
            <person name="Linde D."/>
            <person name="Babiker R."/>
            <person name="Drula E."/>
            <person name="Ayuso-Fernandez I."/>
            <person name="Pacheco R."/>
            <person name="Padilla G."/>
            <person name="Ferreira P."/>
            <person name="Barriuso J."/>
            <person name="Kellner H."/>
            <person name="Castanera R."/>
            <person name="Alfaro M."/>
            <person name="Ramirez L."/>
            <person name="Pisabarro A.G."/>
            <person name="Kuo A."/>
            <person name="Tritt A."/>
            <person name="Lipzen A."/>
            <person name="He G."/>
            <person name="Yan M."/>
            <person name="Ng V."/>
            <person name="Cullen D."/>
            <person name="Martin F."/>
            <person name="Rosso M.-N."/>
            <person name="Henrissat B."/>
            <person name="Hibbett D."/>
            <person name="Martinez A.T."/>
            <person name="Grigoriev I.V."/>
        </authorList>
    </citation>
    <scope>NUCLEOTIDE SEQUENCE</scope>
    <source>
        <strain evidence="2">AH 40177</strain>
    </source>
</reference>
<dbReference type="Proteomes" id="UP000772434">
    <property type="component" value="Unassembled WGS sequence"/>
</dbReference>
<dbReference type="OrthoDB" id="3101451at2759"/>
<protein>
    <recommendedName>
        <fullName evidence="1">Cyanovirin-N domain-containing protein</fullName>
    </recommendedName>
</protein>
<feature type="domain" description="Cyanovirin-N" evidence="1">
    <location>
        <begin position="123"/>
        <end position="218"/>
    </location>
</feature>
<dbReference type="AlphaFoldDB" id="A0A9P5P5L2"/>
<evidence type="ECO:0000313" key="2">
    <source>
        <dbReference type="EMBL" id="KAF9043673.1"/>
    </source>
</evidence>
<dbReference type="InterPro" id="IPR011058">
    <property type="entry name" value="Cyanovirin-N"/>
</dbReference>
<dbReference type="InterPro" id="IPR036673">
    <property type="entry name" value="Cyanovirin-N_sf"/>
</dbReference>
<organism evidence="2 3">
    <name type="scientific">Rhodocollybia butyracea</name>
    <dbReference type="NCBI Taxonomy" id="206335"/>
    <lineage>
        <taxon>Eukaryota</taxon>
        <taxon>Fungi</taxon>
        <taxon>Dikarya</taxon>
        <taxon>Basidiomycota</taxon>
        <taxon>Agaricomycotina</taxon>
        <taxon>Agaricomycetes</taxon>
        <taxon>Agaricomycetidae</taxon>
        <taxon>Agaricales</taxon>
        <taxon>Marasmiineae</taxon>
        <taxon>Omphalotaceae</taxon>
        <taxon>Rhodocollybia</taxon>
    </lineage>
</organism>
<keyword evidence="3" id="KW-1185">Reference proteome</keyword>
<evidence type="ECO:0000313" key="3">
    <source>
        <dbReference type="Proteomes" id="UP000772434"/>
    </source>
</evidence>
<gene>
    <name evidence="2" type="ORF">BDP27DRAFT_1374240</name>
</gene>
<name>A0A9P5P5L2_9AGAR</name>
<dbReference type="SMART" id="SM01111">
    <property type="entry name" value="CVNH"/>
    <property type="match status" value="1"/>
</dbReference>
<sequence length="435" mass="48817">MFYTILKHLPVDLVQKYGFLMHPLRIYRGKDIALDLDRCLSAVNGKFQWGGQGGFSAARKHSLVNGSELRGEVKYNNRWYQDQIDLSTNIQLRNGQLAYVASFSSKRIISDASYSSYSKRSSSYLEFSIGNTLTLRGSILHAKGRKSGETHHTFDLELDLNSYIGVVDGRLIWGRTGFFSDCKNVRLEGFILHADCANGNSTLDLSRYLQIYNGKLDVKVTEKTGEEMIDLFSEARWLKFKVITELDSAEAVKVLEEKAAFRGAFNALAETTSLYVQAEMEEFSTSASEYIKKGMEDQVKANTTTLISDALAAKVQGDLTDKVKETFAAARRAIEEACNAAETAVLDSCKEMMEVAAGDVAVKFEESVIGPMREKIVAECDRYTKETLEEVRASAIAHFQERAEIMMERQIISASIRRAQTKARILEMFMQGEFV</sequence>
<evidence type="ECO:0000259" key="1">
    <source>
        <dbReference type="SMART" id="SM01111"/>
    </source>
</evidence>